<organism evidence="1 2">
    <name type="scientific">Jannaschia donghaensis</name>
    <dbReference type="NCBI Taxonomy" id="420998"/>
    <lineage>
        <taxon>Bacteria</taxon>
        <taxon>Pseudomonadati</taxon>
        <taxon>Pseudomonadota</taxon>
        <taxon>Alphaproteobacteria</taxon>
        <taxon>Rhodobacterales</taxon>
        <taxon>Roseobacteraceae</taxon>
        <taxon>Jannaschia</taxon>
    </lineage>
</organism>
<dbReference type="Proteomes" id="UP000049222">
    <property type="component" value="Unassembled WGS sequence"/>
</dbReference>
<evidence type="ECO:0000313" key="2">
    <source>
        <dbReference type="Proteomes" id="UP000049222"/>
    </source>
</evidence>
<dbReference type="EMBL" id="CXSU01000012">
    <property type="protein sequence ID" value="CTQ51405.1"/>
    <property type="molecule type" value="Genomic_DNA"/>
</dbReference>
<protein>
    <submittedName>
        <fullName evidence="1">Uncharacterized protein</fullName>
    </submittedName>
</protein>
<keyword evidence="2" id="KW-1185">Reference proteome</keyword>
<evidence type="ECO:0000313" key="1">
    <source>
        <dbReference type="EMBL" id="CTQ51405.1"/>
    </source>
</evidence>
<dbReference type="OrthoDB" id="8383555at2"/>
<accession>A0A0M6YP39</accession>
<gene>
    <name evidence="1" type="ORF">JDO7802_03444</name>
</gene>
<proteinExistence type="predicted"/>
<name>A0A0M6YP39_9RHOB</name>
<sequence length="160" mass="18518">MYSSETLLDWQKDQYTHDMRNHFDILSLHKQDRLKHYAMHFAKYAGRIARGDAEEKTPERTFTDALLVCLSAANTLHQKLEYSPNKSNETFLVRLTDAAGRVNDAAEKIDHLEPFIEIARDGNQDILDALLDFSVAESLNVEDCLASRRSELKERQFFVR</sequence>
<dbReference type="AlphaFoldDB" id="A0A0M6YP39"/>
<reference evidence="1 2" key="1">
    <citation type="submission" date="2015-07" db="EMBL/GenBank/DDBJ databases">
        <authorList>
            <person name="Noorani M."/>
        </authorList>
    </citation>
    <scope>NUCLEOTIDE SEQUENCE [LARGE SCALE GENOMIC DNA]</scope>
    <source>
        <strain evidence="1 2">CECT 7802</strain>
    </source>
</reference>
<dbReference type="RefSeq" id="WP_055087106.1">
    <property type="nucleotide sequence ID" value="NZ_CXSU01000012.1"/>
</dbReference>